<evidence type="ECO:0000313" key="2">
    <source>
        <dbReference type="Proteomes" id="UP000215914"/>
    </source>
</evidence>
<protein>
    <submittedName>
        <fullName evidence="1">Uncharacterized protein</fullName>
    </submittedName>
</protein>
<dbReference type="Gramene" id="mRNA:HanXRQr2_Chr04g0172941">
    <property type="protein sequence ID" value="mRNA:HanXRQr2_Chr04g0172941"/>
    <property type="gene ID" value="HanXRQr2_Chr04g0172941"/>
</dbReference>
<name>A0A9K3J941_HELAN</name>
<comment type="caution">
    <text evidence="1">The sequence shown here is derived from an EMBL/GenBank/DDBJ whole genome shotgun (WGS) entry which is preliminary data.</text>
</comment>
<keyword evidence="2" id="KW-1185">Reference proteome</keyword>
<sequence length="274" mass="32214">MLKLSSKELKDMSQLSSIDDAFHLSWESFSQVAVLFIKSRRSPTLNEFREWDVYTRALYLKARSSREGKPPVSYESLKGPKRDGWIYDWVMPYVDGPIKFGSYSSETKPTVIPHHLYLLVKEAADIMKRSDWRSDPNDLKDLATVEKKIRFFCYYFFSHLPTDWEYNRDYASKEVESYDTTREPKYNMSGYTPINSFRGEDVELECDEYSSLSRQDMIAIMYMIHSRETPAISKMVPHQIKFYCRMCSCFGIQYHRLEDASEDDVCLMNVGLHS</sequence>
<evidence type="ECO:0000313" key="1">
    <source>
        <dbReference type="EMBL" id="KAF5810719.1"/>
    </source>
</evidence>
<proteinExistence type="predicted"/>
<accession>A0A9K3J941</accession>
<reference evidence="1" key="1">
    <citation type="journal article" date="2017" name="Nature">
        <title>The sunflower genome provides insights into oil metabolism, flowering and Asterid evolution.</title>
        <authorList>
            <person name="Badouin H."/>
            <person name="Gouzy J."/>
            <person name="Grassa C.J."/>
            <person name="Murat F."/>
            <person name="Staton S.E."/>
            <person name="Cottret L."/>
            <person name="Lelandais-Briere C."/>
            <person name="Owens G.L."/>
            <person name="Carrere S."/>
            <person name="Mayjonade B."/>
            <person name="Legrand L."/>
            <person name="Gill N."/>
            <person name="Kane N.C."/>
            <person name="Bowers J.E."/>
            <person name="Hubner S."/>
            <person name="Bellec A."/>
            <person name="Berard A."/>
            <person name="Berges H."/>
            <person name="Blanchet N."/>
            <person name="Boniface M.C."/>
            <person name="Brunel D."/>
            <person name="Catrice O."/>
            <person name="Chaidir N."/>
            <person name="Claudel C."/>
            <person name="Donnadieu C."/>
            <person name="Faraut T."/>
            <person name="Fievet G."/>
            <person name="Helmstetter N."/>
            <person name="King M."/>
            <person name="Knapp S.J."/>
            <person name="Lai Z."/>
            <person name="Le Paslier M.C."/>
            <person name="Lippi Y."/>
            <person name="Lorenzon L."/>
            <person name="Mandel J.R."/>
            <person name="Marage G."/>
            <person name="Marchand G."/>
            <person name="Marquand E."/>
            <person name="Bret-Mestries E."/>
            <person name="Morien E."/>
            <person name="Nambeesan S."/>
            <person name="Nguyen T."/>
            <person name="Pegot-Espagnet P."/>
            <person name="Pouilly N."/>
            <person name="Raftis F."/>
            <person name="Sallet E."/>
            <person name="Schiex T."/>
            <person name="Thomas J."/>
            <person name="Vandecasteele C."/>
            <person name="Vares D."/>
            <person name="Vear F."/>
            <person name="Vautrin S."/>
            <person name="Crespi M."/>
            <person name="Mangin B."/>
            <person name="Burke J.M."/>
            <person name="Salse J."/>
            <person name="Munos S."/>
            <person name="Vincourt P."/>
            <person name="Rieseberg L.H."/>
            <person name="Langlade N.B."/>
        </authorList>
    </citation>
    <scope>NUCLEOTIDE SEQUENCE</scope>
    <source>
        <tissue evidence="1">Leaves</tissue>
    </source>
</reference>
<dbReference type="EMBL" id="MNCJ02000319">
    <property type="protein sequence ID" value="KAF5810719.1"/>
    <property type="molecule type" value="Genomic_DNA"/>
</dbReference>
<reference evidence="1" key="2">
    <citation type="submission" date="2020-06" db="EMBL/GenBank/DDBJ databases">
        <title>Helianthus annuus Genome sequencing and assembly Release 2.</title>
        <authorList>
            <person name="Gouzy J."/>
            <person name="Langlade N."/>
            <person name="Munos S."/>
        </authorList>
    </citation>
    <scope>NUCLEOTIDE SEQUENCE</scope>
    <source>
        <tissue evidence="1">Leaves</tissue>
    </source>
</reference>
<dbReference type="AlphaFoldDB" id="A0A9K3J941"/>
<gene>
    <name evidence="1" type="ORF">HanXRQr2_Chr04g0172941</name>
</gene>
<dbReference type="Proteomes" id="UP000215914">
    <property type="component" value="Unassembled WGS sequence"/>
</dbReference>
<organism evidence="1 2">
    <name type="scientific">Helianthus annuus</name>
    <name type="common">Common sunflower</name>
    <dbReference type="NCBI Taxonomy" id="4232"/>
    <lineage>
        <taxon>Eukaryota</taxon>
        <taxon>Viridiplantae</taxon>
        <taxon>Streptophyta</taxon>
        <taxon>Embryophyta</taxon>
        <taxon>Tracheophyta</taxon>
        <taxon>Spermatophyta</taxon>
        <taxon>Magnoliopsida</taxon>
        <taxon>eudicotyledons</taxon>
        <taxon>Gunneridae</taxon>
        <taxon>Pentapetalae</taxon>
        <taxon>asterids</taxon>
        <taxon>campanulids</taxon>
        <taxon>Asterales</taxon>
        <taxon>Asteraceae</taxon>
        <taxon>Asteroideae</taxon>
        <taxon>Heliantheae alliance</taxon>
        <taxon>Heliantheae</taxon>
        <taxon>Helianthus</taxon>
    </lineage>
</organism>